<evidence type="ECO:0000256" key="10">
    <source>
        <dbReference type="ARBA" id="ARBA00023012"/>
    </source>
</evidence>
<dbReference type="Gene3D" id="6.10.340.10">
    <property type="match status" value="1"/>
</dbReference>
<organism evidence="15 16">
    <name type="scientific">Paenibacillus catalpae</name>
    <dbReference type="NCBI Taxonomy" id="1045775"/>
    <lineage>
        <taxon>Bacteria</taxon>
        <taxon>Bacillati</taxon>
        <taxon>Bacillota</taxon>
        <taxon>Bacilli</taxon>
        <taxon>Bacillales</taxon>
        <taxon>Paenibacillaceae</taxon>
        <taxon>Paenibacillus</taxon>
    </lineage>
</organism>
<dbReference type="GO" id="GO:0004721">
    <property type="term" value="F:phosphoprotein phosphatase activity"/>
    <property type="evidence" value="ECO:0007669"/>
    <property type="project" value="TreeGrafter"/>
</dbReference>
<dbReference type="SUPFAM" id="SSF55874">
    <property type="entry name" value="ATPase domain of HSP90 chaperone/DNA topoisomerase II/histidine kinase"/>
    <property type="match status" value="1"/>
</dbReference>
<dbReference type="PROSITE" id="PS50885">
    <property type="entry name" value="HAMP"/>
    <property type="match status" value="1"/>
</dbReference>
<dbReference type="InterPro" id="IPR036097">
    <property type="entry name" value="HisK_dim/P_sf"/>
</dbReference>
<keyword evidence="16" id="KW-1185">Reference proteome</keyword>
<dbReference type="InterPro" id="IPR003661">
    <property type="entry name" value="HisK_dim/P_dom"/>
</dbReference>
<dbReference type="InterPro" id="IPR003594">
    <property type="entry name" value="HATPase_dom"/>
</dbReference>
<dbReference type="Gene3D" id="3.30.565.10">
    <property type="entry name" value="Histidine kinase-like ATPase, C-terminal domain"/>
    <property type="match status" value="1"/>
</dbReference>
<dbReference type="SMART" id="SM00388">
    <property type="entry name" value="HisKA"/>
    <property type="match status" value="1"/>
</dbReference>
<dbReference type="SUPFAM" id="SSF47384">
    <property type="entry name" value="Homodimeric domain of signal transducing histidine kinase"/>
    <property type="match status" value="1"/>
</dbReference>
<dbReference type="GO" id="GO:0000155">
    <property type="term" value="F:phosphorelay sensor kinase activity"/>
    <property type="evidence" value="ECO:0007669"/>
    <property type="project" value="InterPro"/>
</dbReference>
<evidence type="ECO:0000256" key="2">
    <source>
        <dbReference type="ARBA" id="ARBA00004651"/>
    </source>
</evidence>
<dbReference type="AlphaFoldDB" id="A0A1I2DNE4"/>
<dbReference type="GO" id="GO:0005524">
    <property type="term" value="F:ATP binding"/>
    <property type="evidence" value="ECO:0007669"/>
    <property type="project" value="UniProtKB-KW"/>
</dbReference>
<sequence>MKLRSYLLLANTISIAFIIVMLLVFFQYMLVTRTQLIWLGLATVGAGIVSAGLFFLLIRPLEASVRRVGEGAGRIAAGELEARVDSAGLAEFRLLADQFNRMGASLEQSFRQVKAAESAQRELVANMAHDLRTPLASMQSYAEALEDGVIEDEATYRRYLATIRSETVRLSELIQDLFELSTLDRRAEGKAENEPAVLEDVLLELHPRFSMGLDVKGLQLRVRLPERSLRVNMLARHLQRILQNLIENAIRYSPHNGIVLIAAEELSDGMIRVSVTDEGVGIAEAERDRIFERFYRTDRSRSREGGGAGIGLSIAKLLVEQYGGRIEVEQAEGQGSRFWFTVNEATIVQ</sequence>
<accession>A0A1I2DNE4</accession>
<dbReference type="OrthoDB" id="335833at2"/>
<keyword evidence="11 12" id="KW-0472">Membrane</keyword>
<evidence type="ECO:0000256" key="6">
    <source>
        <dbReference type="ARBA" id="ARBA00022679"/>
    </source>
</evidence>
<keyword evidence="6" id="KW-0808">Transferase</keyword>
<evidence type="ECO:0000259" key="14">
    <source>
        <dbReference type="PROSITE" id="PS50885"/>
    </source>
</evidence>
<comment type="catalytic activity">
    <reaction evidence="1">
        <text>ATP + protein L-histidine = ADP + protein N-phospho-L-histidine.</text>
        <dbReference type="EC" id="2.7.13.3"/>
    </reaction>
</comment>
<evidence type="ECO:0000256" key="1">
    <source>
        <dbReference type="ARBA" id="ARBA00000085"/>
    </source>
</evidence>
<feature type="transmembrane region" description="Helical" evidence="12">
    <location>
        <begin position="7"/>
        <end position="30"/>
    </location>
</feature>
<evidence type="ECO:0000313" key="15">
    <source>
        <dbReference type="EMBL" id="SFE82124.1"/>
    </source>
</evidence>
<dbReference type="PANTHER" id="PTHR45453:SF1">
    <property type="entry name" value="PHOSPHATE REGULON SENSOR PROTEIN PHOR"/>
    <property type="match status" value="1"/>
</dbReference>
<evidence type="ECO:0000256" key="11">
    <source>
        <dbReference type="ARBA" id="ARBA00023136"/>
    </source>
</evidence>
<dbReference type="PROSITE" id="PS50109">
    <property type="entry name" value="HIS_KIN"/>
    <property type="match status" value="1"/>
</dbReference>
<dbReference type="Proteomes" id="UP000198855">
    <property type="component" value="Unassembled WGS sequence"/>
</dbReference>
<reference evidence="16" key="1">
    <citation type="submission" date="2016-10" db="EMBL/GenBank/DDBJ databases">
        <authorList>
            <person name="Varghese N."/>
            <person name="Submissions S."/>
        </authorList>
    </citation>
    <scope>NUCLEOTIDE SEQUENCE [LARGE SCALE GENOMIC DNA]</scope>
    <source>
        <strain evidence="16">CGMCC 1.10784</strain>
    </source>
</reference>
<evidence type="ECO:0000256" key="12">
    <source>
        <dbReference type="SAM" id="Phobius"/>
    </source>
</evidence>
<keyword evidence="12" id="KW-1133">Transmembrane helix</keyword>
<dbReference type="Pfam" id="PF02518">
    <property type="entry name" value="HATPase_c"/>
    <property type="match status" value="1"/>
</dbReference>
<dbReference type="CDD" id="cd06225">
    <property type="entry name" value="HAMP"/>
    <property type="match status" value="1"/>
</dbReference>
<proteinExistence type="predicted"/>
<dbReference type="PRINTS" id="PR00344">
    <property type="entry name" value="BCTRLSENSOR"/>
</dbReference>
<dbReference type="GO" id="GO:0005886">
    <property type="term" value="C:plasma membrane"/>
    <property type="evidence" value="ECO:0007669"/>
    <property type="project" value="UniProtKB-SubCell"/>
</dbReference>
<dbReference type="RefSeq" id="WP_091188367.1">
    <property type="nucleotide sequence ID" value="NZ_FOMT01000004.1"/>
</dbReference>
<evidence type="ECO:0000259" key="13">
    <source>
        <dbReference type="PROSITE" id="PS50109"/>
    </source>
</evidence>
<evidence type="ECO:0000256" key="3">
    <source>
        <dbReference type="ARBA" id="ARBA00012438"/>
    </source>
</evidence>
<keyword evidence="9" id="KW-0067">ATP-binding</keyword>
<dbReference type="Gene3D" id="1.10.287.130">
    <property type="match status" value="1"/>
</dbReference>
<dbReference type="InterPro" id="IPR050351">
    <property type="entry name" value="BphY/WalK/GraS-like"/>
</dbReference>
<feature type="transmembrane region" description="Helical" evidence="12">
    <location>
        <begin position="36"/>
        <end position="58"/>
    </location>
</feature>
<dbReference type="Pfam" id="PF00512">
    <property type="entry name" value="HisKA"/>
    <property type="match status" value="1"/>
</dbReference>
<evidence type="ECO:0000256" key="8">
    <source>
        <dbReference type="ARBA" id="ARBA00022777"/>
    </source>
</evidence>
<protein>
    <recommendedName>
        <fullName evidence="3">histidine kinase</fullName>
        <ecNumber evidence="3">2.7.13.3</ecNumber>
    </recommendedName>
</protein>
<name>A0A1I2DNE4_9BACL</name>
<dbReference type="InterPro" id="IPR004358">
    <property type="entry name" value="Sig_transdc_His_kin-like_C"/>
</dbReference>
<dbReference type="PANTHER" id="PTHR45453">
    <property type="entry name" value="PHOSPHATE REGULON SENSOR PROTEIN PHOR"/>
    <property type="match status" value="1"/>
</dbReference>
<dbReference type="SMART" id="SM00304">
    <property type="entry name" value="HAMP"/>
    <property type="match status" value="1"/>
</dbReference>
<keyword evidence="5" id="KW-0597">Phosphoprotein</keyword>
<dbReference type="InterPro" id="IPR036890">
    <property type="entry name" value="HATPase_C_sf"/>
</dbReference>
<dbReference type="EMBL" id="FOMT01000004">
    <property type="protein sequence ID" value="SFE82124.1"/>
    <property type="molecule type" value="Genomic_DNA"/>
</dbReference>
<dbReference type="InterPro" id="IPR005467">
    <property type="entry name" value="His_kinase_dom"/>
</dbReference>
<dbReference type="Pfam" id="PF00672">
    <property type="entry name" value="HAMP"/>
    <property type="match status" value="1"/>
</dbReference>
<keyword evidence="4" id="KW-1003">Cell membrane</keyword>
<dbReference type="InterPro" id="IPR003660">
    <property type="entry name" value="HAMP_dom"/>
</dbReference>
<keyword evidence="10" id="KW-0902">Two-component regulatory system</keyword>
<dbReference type="GO" id="GO:0016036">
    <property type="term" value="P:cellular response to phosphate starvation"/>
    <property type="evidence" value="ECO:0007669"/>
    <property type="project" value="TreeGrafter"/>
</dbReference>
<comment type="subcellular location">
    <subcellularLocation>
        <location evidence="2">Cell membrane</location>
        <topology evidence="2">Multi-pass membrane protein</topology>
    </subcellularLocation>
</comment>
<feature type="domain" description="Histidine kinase" evidence="13">
    <location>
        <begin position="126"/>
        <end position="346"/>
    </location>
</feature>
<keyword evidence="12" id="KW-0812">Transmembrane</keyword>
<gene>
    <name evidence="15" type="ORF">SAMN05216378_4194</name>
</gene>
<feature type="domain" description="HAMP" evidence="14">
    <location>
        <begin position="59"/>
        <end position="111"/>
    </location>
</feature>
<dbReference type="STRING" id="1045775.SAMN05216378_4194"/>
<dbReference type="CDD" id="cd00075">
    <property type="entry name" value="HATPase"/>
    <property type="match status" value="1"/>
</dbReference>
<evidence type="ECO:0000256" key="4">
    <source>
        <dbReference type="ARBA" id="ARBA00022475"/>
    </source>
</evidence>
<dbReference type="EC" id="2.7.13.3" evidence="3"/>
<dbReference type="FunFam" id="3.30.565.10:FF:000006">
    <property type="entry name" value="Sensor histidine kinase WalK"/>
    <property type="match status" value="1"/>
</dbReference>
<evidence type="ECO:0000313" key="16">
    <source>
        <dbReference type="Proteomes" id="UP000198855"/>
    </source>
</evidence>
<keyword evidence="8 15" id="KW-0418">Kinase</keyword>
<dbReference type="FunFam" id="1.10.287.130:FF:000001">
    <property type="entry name" value="Two-component sensor histidine kinase"/>
    <property type="match status" value="1"/>
</dbReference>
<dbReference type="CDD" id="cd00082">
    <property type="entry name" value="HisKA"/>
    <property type="match status" value="1"/>
</dbReference>
<evidence type="ECO:0000256" key="7">
    <source>
        <dbReference type="ARBA" id="ARBA00022741"/>
    </source>
</evidence>
<evidence type="ECO:0000256" key="5">
    <source>
        <dbReference type="ARBA" id="ARBA00022553"/>
    </source>
</evidence>
<keyword evidence="7" id="KW-0547">Nucleotide-binding</keyword>
<evidence type="ECO:0000256" key="9">
    <source>
        <dbReference type="ARBA" id="ARBA00022840"/>
    </source>
</evidence>
<dbReference type="SMART" id="SM00387">
    <property type="entry name" value="HATPase_c"/>
    <property type="match status" value="1"/>
</dbReference>